<gene>
    <name evidence="2" type="ORF">E5S67_05515</name>
</gene>
<dbReference type="CDD" id="cd12208">
    <property type="entry name" value="DIP1984-like"/>
    <property type="match status" value="1"/>
</dbReference>
<dbReference type="Proteomes" id="UP000702425">
    <property type="component" value="Unassembled WGS sequence"/>
</dbReference>
<evidence type="ECO:0000313" key="3">
    <source>
        <dbReference type="Proteomes" id="UP000702425"/>
    </source>
</evidence>
<comment type="caution">
    <text evidence="2">The sequence shown here is derived from an EMBL/GenBank/DDBJ whole genome shotgun (WGS) entry which is preliminary data.</text>
</comment>
<dbReference type="Gene3D" id="6.10.320.10">
    <property type="match status" value="1"/>
</dbReference>
<organism evidence="2 3">
    <name type="scientific">Microcoleus asticus IPMA8</name>
    <dbReference type="NCBI Taxonomy" id="2563858"/>
    <lineage>
        <taxon>Bacteria</taxon>
        <taxon>Bacillati</taxon>
        <taxon>Cyanobacteriota</taxon>
        <taxon>Cyanophyceae</taxon>
        <taxon>Oscillatoriophycideae</taxon>
        <taxon>Oscillatoriales</taxon>
        <taxon>Microcoleaceae</taxon>
        <taxon>Microcoleus</taxon>
        <taxon>Microcoleus asticus</taxon>
    </lineage>
</organism>
<sequence length="152" mass="17449">MKLAEALILRADCQKRMEQLRARLTRSAKVQEGEEPPENPQALMSEIDAGVQELEDLIKKINKTNSLTTLEDGVTLSDALAKRDVLALKRGIYNYVVDASALRQDRYTRSEVKFFSTIDVGELQTQMDRMSRQYRELDTKIQQANWNTELID</sequence>
<dbReference type="InterPro" id="IPR047741">
    <property type="entry name" value="DIP1984-like"/>
</dbReference>
<name>A0ABX2D539_9CYAN</name>
<dbReference type="RefSeq" id="WP_172192003.1">
    <property type="nucleotide sequence ID" value="NZ_CAWPPK010000055.1"/>
</dbReference>
<dbReference type="Pfam" id="PF20935">
    <property type="entry name" value="DUF6847"/>
    <property type="match status" value="1"/>
</dbReference>
<evidence type="ECO:0000313" key="2">
    <source>
        <dbReference type="EMBL" id="NQE37734.1"/>
    </source>
</evidence>
<dbReference type="NCBIfam" id="NF038048">
    <property type="entry name" value="DIP1984_fam"/>
    <property type="match status" value="1"/>
</dbReference>
<dbReference type="EMBL" id="SRRZ01000148">
    <property type="protein sequence ID" value="NQE37734.1"/>
    <property type="molecule type" value="Genomic_DNA"/>
</dbReference>
<feature type="coiled-coil region" evidence="1">
    <location>
        <begin position="120"/>
        <end position="147"/>
    </location>
</feature>
<keyword evidence="1" id="KW-0175">Coiled coil</keyword>
<keyword evidence="3" id="KW-1185">Reference proteome</keyword>
<evidence type="ECO:0000256" key="1">
    <source>
        <dbReference type="SAM" id="Coils"/>
    </source>
</evidence>
<reference evidence="2 3" key="1">
    <citation type="journal article" date="2020" name="Sci. Rep.">
        <title>A novel cyanobacterial geosmin producer, revising GeoA distribution and dispersion patterns in Bacteria.</title>
        <authorList>
            <person name="Churro C."/>
            <person name="Semedo-Aguiar A.P."/>
            <person name="Silva A.D."/>
            <person name="Pereira-Leal J.B."/>
            <person name="Leite R.B."/>
        </authorList>
    </citation>
    <scope>NUCLEOTIDE SEQUENCE [LARGE SCALE GENOMIC DNA]</scope>
    <source>
        <strain evidence="2 3">IPMA8</strain>
    </source>
</reference>
<protein>
    <recommendedName>
        <fullName evidence="4">Septicolysin</fullName>
    </recommendedName>
</protein>
<accession>A0ABX2D539</accession>
<proteinExistence type="predicted"/>
<evidence type="ECO:0008006" key="4">
    <source>
        <dbReference type="Google" id="ProtNLM"/>
    </source>
</evidence>